<gene>
    <name evidence="5" type="ORF">OJF2_43620</name>
</gene>
<evidence type="ECO:0000256" key="4">
    <source>
        <dbReference type="ARBA" id="ARBA00023163"/>
    </source>
</evidence>
<keyword evidence="2" id="KW-0805">Transcription regulation</keyword>
<keyword evidence="6" id="KW-1185">Reference proteome</keyword>
<dbReference type="PIRSF" id="PIRSF019455">
    <property type="entry name" value="CopR_AtkY"/>
    <property type="match status" value="1"/>
</dbReference>
<dbReference type="EMBL" id="CP042997">
    <property type="protein sequence ID" value="QEH35805.1"/>
    <property type="molecule type" value="Genomic_DNA"/>
</dbReference>
<accession>A0A5B9W6V7</accession>
<dbReference type="RefSeq" id="WP_148595553.1">
    <property type="nucleotide sequence ID" value="NZ_CP042997.1"/>
</dbReference>
<protein>
    <submittedName>
        <fullName evidence="5">Penicillinase repressor</fullName>
    </submittedName>
</protein>
<sequence>MGVAGDVTEAELAILRLLWEGGPSTARQLIDRLYPEGRSLAHPTVQKLLDRLEAKGCIRRDRTGPVQVFEAAIGRDDLVDRRLRRLADQLCGGSLGALFSHLVRGRRMPARDRKVLRDFLETLDEGAKDHGGEGET</sequence>
<evidence type="ECO:0000256" key="1">
    <source>
        <dbReference type="ARBA" id="ARBA00011046"/>
    </source>
</evidence>
<dbReference type="GO" id="GO:0003677">
    <property type="term" value="F:DNA binding"/>
    <property type="evidence" value="ECO:0007669"/>
    <property type="project" value="UniProtKB-KW"/>
</dbReference>
<dbReference type="GO" id="GO:0045892">
    <property type="term" value="P:negative regulation of DNA-templated transcription"/>
    <property type="evidence" value="ECO:0007669"/>
    <property type="project" value="InterPro"/>
</dbReference>
<dbReference type="OrthoDB" id="284965at2"/>
<evidence type="ECO:0000313" key="6">
    <source>
        <dbReference type="Proteomes" id="UP000324233"/>
    </source>
</evidence>
<organism evidence="5 6">
    <name type="scientific">Aquisphaera giovannonii</name>
    <dbReference type="NCBI Taxonomy" id="406548"/>
    <lineage>
        <taxon>Bacteria</taxon>
        <taxon>Pseudomonadati</taxon>
        <taxon>Planctomycetota</taxon>
        <taxon>Planctomycetia</taxon>
        <taxon>Isosphaerales</taxon>
        <taxon>Isosphaeraceae</taxon>
        <taxon>Aquisphaera</taxon>
    </lineage>
</organism>
<dbReference type="Gene3D" id="1.10.10.10">
    <property type="entry name" value="Winged helix-like DNA-binding domain superfamily/Winged helix DNA-binding domain"/>
    <property type="match status" value="1"/>
</dbReference>
<evidence type="ECO:0000313" key="5">
    <source>
        <dbReference type="EMBL" id="QEH35805.1"/>
    </source>
</evidence>
<keyword evidence="3" id="KW-0238">DNA-binding</keyword>
<dbReference type="Pfam" id="PF03965">
    <property type="entry name" value="Penicillinase_R"/>
    <property type="match status" value="1"/>
</dbReference>
<name>A0A5B9W6V7_9BACT</name>
<reference evidence="5 6" key="1">
    <citation type="submission" date="2019-08" db="EMBL/GenBank/DDBJ databases">
        <title>Deep-cultivation of Planctomycetes and their phenomic and genomic characterization uncovers novel biology.</title>
        <authorList>
            <person name="Wiegand S."/>
            <person name="Jogler M."/>
            <person name="Boedeker C."/>
            <person name="Pinto D."/>
            <person name="Vollmers J."/>
            <person name="Rivas-Marin E."/>
            <person name="Kohn T."/>
            <person name="Peeters S.H."/>
            <person name="Heuer A."/>
            <person name="Rast P."/>
            <person name="Oberbeckmann S."/>
            <person name="Bunk B."/>
            <person name="Jeske O."/>
            <person name="Meyerdierks A."/>
            <person name="Storesund J.E."/>
            <person name="Kallscheuer N."/>
            <person name="Luecker S."/>
            <person name="Lage O.M."/>
            <person name="Pohl T."/>
            <person name="Merkel B.J."/>
            <person name="Hornburger P."/>
            <person name="Mueller R.-W."/>
            <person name="Bruemmer F."/>
            <person name="Labrenz M."/>
            <person name="Spormann A.M."/>
            <person name="Op den Camp H."/>
            <person name="Overmann J."/>
            <person name="Amann R."/>
            <person name="Jetten M.S.M."/>
            <person name="Mascher T."/>
            <person name="Medema M.H."/>
            <person name="Devos D.P."/>
            <person name="Kaster A.-K."/>
            <person name="Ovreas L."/>
            <person name="Rohde M."/>
            <person name="Galperin M.Y."/>
            <person name="Jogler C."/>
        </authorList>
    </citation>
    <scope>NUCLEOTIDE SEQUENCE [LARGE SCALE GENOMIC DNA]</scope>
    <source>
        <strain evidence="5 6">OJF2</strain>
    </source>
</reference>
<proteinExistence type="inferred from homology"/>
<dbReference type="InterPro" id="IPR036388">
    <property type="entry name" value="WH-like_DNA-bd_sf"/>
</dbReference>
<dbReference type="KEGG" id="agv:OJF2_43620"/>
<dbReference type="SUPFAM" id="SSF46785">
    <property type="entry name" value="Winged helix' DNA-binding domain"/>
    <property type="match status" value="1"/>
</dbReference>
<dbReference type="InterPro" id="IPR005650">
    <property type="entry name" value="BlaI_family"/>
</dbReference>
<keyword evidence="4" id="KW-0804">Transcription</keyword>
<evidence type="ECO:0000256" key="2">
    <source>
        <dbReference type="ARBA" id="ARBA00023015"/>
    </source>
</evidence>
<dbReference type="InterPro" id="IPR036390">
    <property type="entry name" value="WH_DNA-bd_sf"/>
</dbReference>
<comment type="similarity">
    <text evidence="1">Belongs to the BlaI transcriptional regulatory family.</text>
</comment>
<dbReference type="Proteomes" id="UP000324233">
    <property type="component" value="Chromosome"/>
</dbReference>
<dbReference type="AlphaFoldDB" id="A0A5B9W6V7"/>
<evidence type="ECO:0000256" key="3">
    <source>
        <dbReference type="ARBA" id="ARBA00023125"/>
    </source>
</evidence>